<keyword evidence="2" id="KW-1133">Transmembrane helix</keyword>
<dbReference type="EMBL" id="CP053452">
    <property type="protein sequence ID" value="QJW93379.1"/>
    <property type="molecule type" value="Genomic_DNA"/>
</dbReference>
<dbReference type="Proteomes" id="UP000503447">
    <property type="component" value="Chromosome"/>
</dbReference>
<evidence type="ECO:0000313" key="3">
    <source>
        <dbReference type="EMBL" id="QJW93379.1"/>
    </source>
</evidence>
<dbReference type="PANTHER" id="PTHR48125">
    <property type="entry name" value="LP07818P1"/>
    <property type="match status" value="1"/>
</dbReference>
<feature type="transmembrane region" description="Helical" evidence="2">
    <location>
        <begin position="669"/>
        <end position="689"/>
    </location>
</feature>
<feature type="transmembrane region" description="Helical" evidence="2">
    <location>
        <begin position="528"/>
        <end position="550"/>
    </location>
</feature>
<keyword evidence="2" id="KW-0812">Transmembrane</keyword>
<reference evidence="4" key="1">
    <citation type="submission" date="2020-05" db="EMBL/GenBank/DDBJ databases">
        <title>Frigoriglobus tundricola gen. nov., sp. nov., a psychrotolerant cellulolytic planctomycete of the family Gemmataceae with two divergent copies of 16S rRNA gene.</title>
        <authorList>
            <person name="Kulichevskaya I.S."/>
            <person name="Ivanova A.A."/>
            <person name="Naumoff D.G."/>
            <person name="Beletsky A.V."/>
            <person name="Rijpstra W.I.C."/>
            <person name="Sinninghe Damste J.S."/>
            <person name="Mardanov A.V."/>
            <person name="Ravin N.V."/>
            <person name="Dedysh S.N."/>
        </authorList>
    </citation>
    <scope>NUCLEOTIDE SEQUENCE [LARGE SCALE GENOMIC DNA]</scope>
    <source>
        <strain evidence="4">PL17</strain>
    </source>
</reference>
<evidence type="ECO:0000256" key="1">
    <source>
        <dbReference type="SAM" id="MobiDB-lite"/>
    </source>
</evidence>
<organism evidence="3 4">
    <name type="scientific">Frigoriglobus tundricola</name>
    <dbReference type="NCBI Taxonomy" id="2774151"/>
    <lineage>
        <taxon>Bacteria</taxon>
        <taxon>Pseudomonadati</taxon>
        <taxon>Planctomycetota</taxon>
        <taxon>Planctomycetia</taxon>
        <taxon>Gemmatales</taxon>
        <taxon>Gemmataceae</taxon>
        <taxon>Frigoriglobus</taxon>
    </lineage>
</organism>
<feature type="region of interest" description="Disordered" evidence="1">
    <location>
        <begin position="208"/>
        <end position="237"/>
    </location>
</feature>
<accession>A0A6M5YH46</accession>
<proteinExistence type="predicted"/>
<gene>
    <name evidence="3" type="ORF">FTUN_0885</name>
</gene>
<name>A0A6M5YH46_9BACT</name>
<evidence type="ECO:0000256" key="2">
    <source>
        <dbReference type="SAM" id="Phobius"/>
    </source>
</evidence>
<feature type="transmembrane region" description="Helical" evidence="2">
    <location>
        <begin position="845"/>
        <end position="872"/>
    </location>
</feature>
<feature type="compositionally biased region" description="Basic residues" evidence="1">
    <location>
        <begin position="445"/>
        <end position="467"/>
    </location>
</feature>
<dbReference type="KEGG" id="ftj:FTUN_0885"/>
<protein>
    <submittedName>
        <fullName evidence="3">Uncharacterized protein</fullName>
    </submittedName>
</protein>
<sequence length="1172" mass="129282">MSHDASLEPILRAVEPALRLVPERHLRQILNFLIDRGRVLPTNGDLPFWLARADVAAAAVLPREVLSGTDARLLLVTEPNDRLIADKPRAEQLRDYWRVLYRAAVMNAIDHKLASGALNAEQCRERMHRFGPAAAREIRYVLEAEHLAAPGAGEVDLYRTFAAVYLDLYHFTAHAVEEFFPALPHGGAVRGVLAGDVGADALLAAARPEGAADPEPEPSARRALVRPPDRGVCGNRAPSPGAAAALLQRATEAESNGNVVRAAVLRTQAAGASQGPDREHVMTAALAALGQLVNRLGDTLDWDADTREEWRQALGPLLPVAARGIWPRAARCLYELQRIPADYSRKVYAVDLPEYIRTLGRRPIRRELPHAQPVMVLMAFRKAHKQLLRGGLGEPEQLRLDRLLHHEIHRREHAIRHTFAPIIAAEITGAGLVPASRAEEVGARQARRRAAGPRVRARLPPHRRPARRGGAEPVEAPRPRRARASSSAATRSCAPTRAWPMLDGVYRRGEFYLRWIQRFVSVFFGTPWGRALTLYLALPFGGAFLGLMFAEELRHISTKVAKFVSRSFAPPAARILPPPPIAPVPTPAPPAAPAAPAAEPAHGAAEVGDWQFDEDRLEFYWDSPGNVDPPEPDPLPRKFLNEQKERASIAETVFLSSAAHQKPTHHASFLVEWPTILGFGVFLLLVFHVPPFRRAVGLVLGHVWTAVRGLLWDVPLAVWHSRTVRNLRLSGTARFVHRHFASPLLTSLLILGVTFIVGVPLAGIVRYGWAIYLAMLVFYNTPPGWEFQDRISEALSDWWRRVRTNLIPGLLAGIIDLFRALANWVERQLYAVDEWMRFRGGDSQGSLALKAVLGLIWFPIAYVTRFVFYLLVEPQVNPVKHFPVVTVSHKVIWPMVPQIAEWTGQTAFTVGMVVNGVPGIFGFIAWELKENWRLYAANRSRALGPAMVGSHGESMRGMLRPGFHSGTVPKLYRKARQAIAAGDRPRAALAHHDLAHAAEGVHRFAERELLPLLAGSNEWGGVAVEVAAVRFGVQRVEVDLAAPALGRTPFVLAFENMSGQVEASVAQLGWADKLTEAQRGVFRFALRGLLDMAAGATYEGRARTPDAPDAPGLDALARRVAWGEWVRRWGAATAPEKPAAAPDTKPADHRTNFFLICVFCVICDFLNASRIA</sequence>
<feature type="compositionally biased region" description="Pro residues" evidence="1">
    <location>
        <begin position="580"/>
        <end position="593"/>
    </location>
</feature>
<dbReference type="RefSeq" id="WP_171469579.1">
    <property type="nucleotide sequence ID" value="NZ_CP053452.2"/>
</dbReference>
<feature type="transmembrane region" description="Helical" evidence="2">
    <location>
        <begin position="740"/>
        <end position="761"/>
    </location>
</feature>
<evidence type="ECO:0000313" key="4">
    <source>
        <dbReference type="Proteomes" id="UP000503447"/>
    </source>
</evidence>
<keyword evidence="2" id="KW-0472">Membrane</keyword>
<dbReference type="AlphaFoldDB" id="A0A6M5YH46"/>
<dbReference type="PANTHER" id="PTHR48125:SF10">
    <property type="entry name" value="OS12G0136300 PROTEIN"/>
    <property type="match status" value="1"/>
</dbReference>
<feature type="region of interest" description="Disordered" evidence="1">
    <location>
        <begin position="442"/>
        <end position="491"/>
    </location>
</feature>
<feature type="region of interest" description="Disordered" evidence="1">
    <location>
        <begin position="580"/>
        <end position="600"/>
    </location>
</feature>
<keyword evidence="4" id="KW-1185">Reference proteome</keyword>